<sequence>MRLIYYAIGGGLGHLVRAKAFLQMTGLTAQTTVLTNSEFADDPRIVDGLNILAVPNSLQENAADFRAWLIGQIEKLNAECICIDVFPAGILGELCDLPDSLGVEFWHIARLLRWDQYAPLICGSAPRYTRVWRLEPLHPTHQQFLEAHCDHIEDIELIDAPMPEPIECADPFWLIVHSGPTSEVAEIIAYAAEIRSIENREIELCVASKQPPGKLPAATRILDVFPAQIYFAAAERIFSAAGFNMMRQMRAYRQKHVVLPMPRRYDDQFERARRCHIAQ</sequence>
<protein>
    <recommendedName>
        <fullName evidence="3">Glycosyl transferase family 28 C-terminal domain-containing protein</fullName>
    </recommendedName>
</protein>
<evidence type="ECO:0000313" key="2">
    <source>
        <dbReference type="Proteomes" id="UP000291562"/>
    </source>
</evidence>
<reference evidence="1 2" key="1">
    <citation type="submission" date="2019-01" db="EMBL/GenBank/DDBJ databases">
        <title>Pseudolysobacter antarctica gen. nov., sp. nov., isolated from Fildes Peninsula, Antarctica.</title>
        <authorList>
            <person name="Wei Z."/>
            <person name="Peng F."/>
        </authorList>
    </citation>
    <scope>NUCLEOTIDE SEQUENCE [LARGE SCALE GENOMIC DNA]</scope>
    <source>
        <strain evidence="1 2">AQ6-296</strain>
    </source>
</reference>
<dbReference type="OrthoDB" id="9813876at2"/>
<organism evidence="1 2">
    <name type="scientific">Pseudolysobacter antarcticus</name>
    <dbReference type="NCBI Taxonomy" id="2511995"/>
    <lineage>
        <taxon>Bacteria</taxon>
        <taxon>Pseudomonadati</taxon>
        <taxon>Pseudomonadota</taxon>
        <taxon>Gammaproteobacteria</taxon>
        <taxon>Lysobacterales</taxon>
        <taxon>Rhodanobacteraceae</taxon>
        <taxon>Pseudolysobacter</taxon>
    </lineage>
</organism>
<dbReference type="EMBL" id="CP035704">
    <property type="protein sequence ID" value="QBB71210.1"/>
    <property type="molecule type" value="Genomic_DNA"/>
</dbReference>
<proteinExistence type="predicted"/>
<evidence type="ECO:0008006" key="3">
    <source>
        <dbReference type="Google" id="ProtNLM"/>
    </source>
</evidence>
<dbReference type="AlphaFoldDB" id="A0A411HLD2"/>
<dbReference type="Proteomes" id="UP000291562">
    <property type="component" value="Chromosome"/>
</dbReference>
<name>A0A411HLD2_9GAMM</name>
<gene>
    <name evidence="1" type="ORF">ELE36_13075</name>
</gene>
<keyword evidence="2" id="KW-1185">Reference proteome</keyword>
<dbReference type="RefSeq" id="WP_129833991.1">
    <property type="nucleotide sequence ID" value="NZ_CP035704.1"/>
</dbReference>
<dbReference type="KEGG" id="xbc:ELE36_13075"/>
<evidence type="ECO:0000313" key="1">
    <source>
        <dbReference type="EMBL" id="QBB71210.1"/>
    </source>
</evidence>
<accession>A0A411HLD2</accession>